<dbReference type="InterPro" id="IPR016461">
    <property type="entry name" value="COMT-like"/>
</dbReference>
<dbReference type="EMBL" id="PKPP01000363">
    <property type="protein sequence ID" value="PWA93726.1"/>
    <property type="molecule type" value="Genomic_DNA"/>
</dbReference>
<dbReference type="InterPro" id="IPR001077">
    <property type="entry name" value="COMT_C"/>
</dbReference>
<feature type="domain" description="O-methyltransferase dimerisation" evidence="6">
    <location>
        <begin position="12"/>
        <end position="104"/>
    </location>
</feature>
<dbReference type="OrthoDB" id="1606438at2759"/>
<keyword evidence="1 7" id="KW-0489">Methyltransferase</keyword>
<dbReference type="InterPro" id="IPR036388">
    <property type="entry name" value="WH-like_DNA-bd_sf"/>
</dbReference>
<sequence>MSDSDEQFAYAMQLVTSIALPMVLLNATKLKVFDTIAKAGPNARLSAHEIASHLSISNQNAPEMLDRKLRLLASYSILTCSLRDHESKPVREYGLAPVAKHFLPNEDGVSLVPMLELHQDKLSVDSWFKVEEAVLEGGTPFDKVHGTSGFEYTGLDARFNLIFNKAMVDTSIIVIKEVLNSYHGFDNLKSLVDIGGGLGISLNMIISKHPKIKGINLDLPHVIQHAPQYPGIEHVGGDMFQNLPQADAIFMKWVLHGWSDSNCIKLLKNCYKSLPKHGKVIVVDNILPVLPDTSSYVKCCINCDTIMMTQTPGGKERTEDEFLALAKGAGFGVVRQWILGNVKSADIENPYLADGCAARDDLDEPVATEECAGCQNKGGYCDYERIYNINGSSYIGKIMLFFMNKKNWNKRYIKNI</sequence>
<dbReference type="SUPFAM" id="SSF46785">
    <property type="entry name" value="Winged helix' DNA-binding domain"/>
    <property type="match status" value="1"/>
</dbReference>
<keyword evidence="3" id="KW-0949">S-adenosyl-L-methionine</keyword>
<feature type="domain" description="O-methyltransferase C-terminal" evidence="5">
    <location>
        <begin position="127"/>
        <end position="331"/>
    </location>
</feature>
<proteinExistence type="inferred from homology"/>
<name>A0A2U1Q6U1_ARTAN</name>
<dbReference type="GO" id="GO:0046983">
    <property type="term" value="F:protein dimerization activity"/>
    <property type="evidence" value="ECO:0007669"/>
    <property type="project" value="InterPro"/>
</dbReference>
<evidence type="ECO:0000256" key="1">
    <source>
        <dbReference type="ARBA" id="ARBA00022603"/>
    </source>
</evidence>
<accession>A0A2U1Q6U1</accession>
<dbReference type="GO" id="GO:0008171">
    <property type="term" value="F:O-methyltransferase activity"/>
    <property type="evidence" value="ECO:0007669"/>
    <property type="project" value="InterPro"/>
</dbReference>
<evidence type="ECO:0000259" key="5">
    <source>
        <dbReference type="Pfam" id="PF00891"/>
    </source>
</evidence>
<comment type="similarity">
    <text evidence="4">Belongs to the class I-like SAM-binding methyltransferase superfamily. Cation-independent O-methyltransferase family. COMT subfamily.</text>
</comment>
<evidence type="ECO:0000256" key="3">
    <source>
        <dbReference type="ARBA" id="ARBA00022691"/>
    </source>
</evidence>
<keyword evidence="2 7" id="KW-0808">Transferase</keyword>
<dbReference type="AlphaFoldDB" id="A0A2U1Q6U1"/>
<dbReference type="PANTHER" id="PTHR11746">
    <property type="entry name" value="O-METHYLTRANSFERASE"/>
    <property type="match status" value="1"/>
</dbReference>
<dbReference type="GO" id="GO:0008757">
    <property type="term" value="F:S-adenosylmethionine-dependent methyltransferase activity"/>
    <property type="evidence" value="ECO:0007669"/>
    <property type="project" value="UniProtKB-ARBA"/>
</dbReference>
<dbReference type="GO" id="GO:0032259">
    <property type="term" value="P:methylation"/>
    <property type="evidence" value="ECO:0007669"/>
    <property type="project" value="UniProtKB-KW"/>
</dbReference>
<evidence type="ECO:0000256" key="4">
    <source>
        <dbReference type="ARBA" id="ARBA00034481"/>
    </source>
</evidence>
<dbReference type="SUPFAM" id="SSF53335">
    <property type="entry name" value="S-adenosyl-L-methionine-dependent methyltransferases"/>
    <property type="match status" value="1"/>
</dbReference>
<organism evidence="7 8">
    <name type="scientific">Artemisia annua</name>
    <name type="common">Sweet wormwood</name>
    <dbReference type="NCBI Taxonomy" id="35608"/>
    <lineage>
        <taxon>Eukaryota</taxon>
        <taxon>Viridiplantae</taxon>
        <taxon>Streptophyta</taxon>
        <taxon>Embryophyta</taxon>
        <taxon>Tracheophyta</taxon>
        <taxon>Spermatophyta</taxon>
        <taxon>Magnoliopsida</taxon>
        <taxon>eudicotyledons</taxon>
        <taxon>Gunneridae</taxon>
        <taxon>Pentapetalae</taxon>
        <taxon>asterids</taxon>
        <taxon>campanulids</taxon>
        <taxon>Asterales</taxon>
        <taxon>Asteraceae</taxon>
        <taxon>Asteroideae</taxon>
        <taxon>Anthemideae</taxon>
        <taxon>Artemisiinae</taxon>
        <taxon>Artemisia</taxon>
    </lineage>
</organism>
<gene>
    <name evidence="7" type="ORF">CTI12_AA048080</name>
</gene>
<dbReference type="InterPro" id="IPR036390">
    <property type="entry name" value="WH_DNA-bd_sf"/>
</dbReference>
<evidence type="ECO:0000313" key="7">
    <source>
        <dbReference type="EMBL" id="PWA93726.1"/>
    </source>
</evidence>
<dbReference type="InterPro" id="IPR012967">
    <property type="entry name" value="COMT_dimerisation"/>
</dbReference>
<dbReference type="Pfam" id="PF08100">
    <property type="entry name" value="Dimerisation"/>
    <property type="match status" value="1"/>
</dbReference>
<protein>
    <submittedName>
        <fullName evidence="7">O-methyltransferase COMT-type, S-adenosyl-L-methionine-dependent methyltransferase</fullName>
    </submittedName>
</protein>
<reference evidence="7 8" key="1">
    <citation type="journal article" date="2018" name="Mol. Plant">
        <title>The genome of Artemisia annua provides insight into the evolution of Asteraceae family and artemisinin biosynthesis.</title>
        <authorList>
            <person name="Shen Q."/>
            <person name="Zhang L."/>
            <person name="Liao Z."/>
            <person name="Wang S."/>
            <person name="Yan T."/>
            <person name="Shi P."/>
            <person name="Liu M."/>
            <person name="Fu X."/>
            <person name="Pan Q."/>
            <person name="Wang Y."/>
            <person name="Lv Z."/>
            <person name="Lu X."/>
            <person name="Zhang F."/>
            <person name="Jiang W."/>
            <person name="Ma Y."/>
            <person name="Chen M."/>
            <person name="Hao X."/>
            <person name="Li L."/>
            <person name="Tang Y."/>
            <person name="Lv G."/>
            <person name="Zhou Y."/>
            <person name="Sun X."/>
            <person name="Brodelius P.E."/>
            <person name="Rose J.K.C."/>
            <person name="Tang K."/>
        </authorList>
    </citation>
    <scope>NUCLEOTIDE SEQUENCE [LARGE SCALE GENOMIC DNA]</scope>
    <source>
        <strain evidence="8">cv. Huhao1</strain>
        <tissue evidence="7">Leaf</tissue>
    </source>
</reference>
<dbReference type="STRING" id="35608.A0A2U1Q6U1"/>
<evidence type="ECO:0000259" key="6">
    <source>
        <dbReference type="Pfam" id="PF08100"/>
    </source>
</evidence>
<dbReference type="Gene3D" id="1.10.10.10">
    <property type="entry name" value="Winged helix-like DNA-binding domain superfamily/Winged helix DNA-binding domain"/>
    <property type="match status" value="1"/>
</dbReference>
<dbReference type="PROSITE" id="PS51683">
    <property type="entry name" value="SAM_OMT_II"/>
    <property type="match status" value="1"/>
</dbReference>
<dbReference type="FunFam" id="3.40.50.150:FF:000061">
    <property type="entry name" value="Caffeic acid O-methyltransferase"/>
    <property type="match status" value="1"/>
</dbReference>
<comment type="caution">
    <text evidence="7">The sequence shown here is derived from an EMBL/GenBank/DDBJ whole genome shotgun (WGS) entry which is preliminary data.</text>
</comment>
<dbReference type="FunFam" id="1.10.10.10:FF:000357">
    <property type="entry name" value="Caffeic acid 3-O-methyltransferase"/>
    <property type="match status" value="1"/>
</dbReference>
<dbReference type="GO" id="GO:0009805">
    <property type="term" value="P:coumarin biosynthetic process"/>
    <property type="evidence" value="ECO:0007669"/>
    <property type="project" value="UniProtKB-ARBA"/>
</dbReference>
<dbReference type="Pfam" id="PF00891">
    <property type="entry name" value="Methyltransf_2"/>
    <property type="match status" value="1"/>
</dbReference>
<evidence type="ECO:0000256" key="2">
    <source>
        <dbReference type="ARBA" id="ARBA00022679"/>
    </source>
</evidence>
<dbReference type="Gene3D" id="3.40.50.150">
    <property type="entry name" value="Vaccinia Virus protein VP39"/>
    <property type="match status" value="1"/>
</dbReference>
<keyword evidence="8" id="KW-1185">Reference proteome</keyword>
<dbReference type="Proteomes" id="UP000245207">
    <property type="component" value="Unassembled WGS sequence"/>
</dbReference>
<evidence type="ECO:0000313" key="8">
    <source>
        <dbReference type="Proteomes" id="UP000245207"/>
    </source>
</evidence>
<dbReference type="InterPro" id="IPR029063">
    <property type="entry name" value="SAM-dependent_MTases_sf"/>
</dbReference>